<evidence type="ECO:0000259" key="1">
    <source>
        <dbReference type="Pfam" id="PF23043"/>
    </source>
</evidence>
<dbReference type="EMBL" id="CAMXCT030000447">
    <property type="protein sequence ID" value="CAL4766276.1"/>
    <property type="molecule type" value="Genomic_DNA"/>
</dbReference>
<reference evidence="3" key="2">
    <citation type="submission" date="2024-04" db="EMBL/GenBank/DDBJ databases">
        <authorList>
            <person name="Chen Y."/>
            <person name="Shah S."/>
            <person name="Dougan E. K."/>
            <person name="Thang M."/>
            <person name="Chan C."/>
        </authorList>
    </citation>
    <scope>NUCLEOTIDE SEQUENCE [LARGE SCALE GENOMIC DNA]</scope>
</reference>
<dbReference type="AlphaFoldDB" id="A0A9P1FJ24"/>
<gene>
    <name evidence="2" type="ORF">C1SCF055_LOCUS6952</name>
</gene>
<feature type="domain" description="UBE2O-like SH3-B" evidence="1">
    <location>
        <begin position="40"/>
        <end position="77"/>
    </location>
</feature>
<reference evidence="2" key="1">
    <citation type="submission" date="2022-10" db="EMBL/GenBank/DDBJ databases">
        <authorList>
            <person name="Chen Y."/>
            <person name="Dougan E. K."/>
            <person name="Chan C."/>
            <person name="Rhodes N."/>
            <person name="Thang M."/>
        </authorList>
    </citation>
    <scope>NUCLEOTIDE SEQUENCE</scope>
</reference>
<dbReference type="EMBL" id="CAMXCT020000447">
    <property type="protein sequence ID" value="CAL1132339.1"/>
    <property type="molecule type" value="Genomic_DNA"/>
</dbReference>
<dbReference type="Proteomes" id="UP001152797">
    <property type="component" value="Unassembled WGS sequence"/>
</dbReference>
<dbReference type="Pfam" id="PF23043">
    <property type="entry name" value="SH3-B_UBE2O"/>
    <property type="match status" value="1"/>
</dbReference>
<dbReference type="EMBL" id="CAMXCT010000447">
    <property type="protein sequence ID" value="CAI3978964.1"/>
    <property type="molecule type" value="Genomic_DNA"/>
</dbReference>
<accession>A0A9P1FJ24</accession>
<evidence type="ECO:0000313" key="5">
    <source>
        <dbReference type="Proteomes" id="UP001152797"/>
    </source>
</evidence>
<evidence type="ECO:0000313" key="2">
    <source>
        <dbReference type="EMBL" id="CAI3978964.1"/>
    </source>
</evidence>
<protein>
    <submittedName>
        <fullName evidence="4">Ubiquitin-conjugating enzyme E2 23</fullName>
    </submittedName>
</protein>
<keyword evidence="5" id="KW-1185">Reference proteome</keyword>
<dbReference type="InterPro" id="IPR057733">
    <property type="entry name" value="UBE2O-like_SH3-B"/>
</dbReference>
<proteinExistence type="predicted"/>
<evidence type="ECO:0000313" key="4">
    <source>
        <dbReference type="EMBL" id="CAL4766276.1"/>
    </source>
</evidence>
<evidence type="ECO:0000313" key="3">
    <source>
        <dbReference type="EMBL" id="CAL1132339.1"/>
    </source>
</evidence>
<comment type="caution">
    <text evidence="2">The sequence shown here is derived from an EMBL/GenBank/DDBJ whole genome shotgun (WGS) entry which is preliminary data.</text>
</comment>
<name>A0A9P1FJ24_9DINO</name>
<organism evidence="2">
    <name type="scientific">Cladocopium goreaui</name>
    <dbReference type="NCBI Taxonomy" id="2562237"/>
    <lineage>
        <taxon>Eukaryota</taxon>
        <taxon>Sar</taxon>
        <taxon>Alveolata</taxon>
        <taxon>Dinophyceae</taxon>
        <taxon>Suessiales</taxon>
        <taxon>Symbiodiniaceae</taxon>
        <taxon>Cladocopium</taxon>
    </lineage>
</organism>
<sequence length="141" mass="16086">MTWKPSVTTNADFRCTRLKEILPSNGPRQGLSQLPPRVPVGVVQTVDLKARTAVVEWRCSHRESPQEVSLFELAPHPYFELRLGDIVFIPPYLVPEVGHWIGRVVQLQNFTVLVYLGNGTLAELPRDFNGGILDDFYWDER</sequence>